<dbReference type="RefSeq" id="WP_378487736.1">
    <property type="nucleotide sequence ID" value="NZ_JBHUFB010000020.1"/>
</dbReference>
<keyword evidence="2" id="KW-1185">Reference proteome</keyword>
<sequence length="80" mass="8643">MTPILTFLAVVAVVTAVVLVRRDRGAPIFHLDQFRPAAPLVGRLPETYDADRAYRDLHAVASRSEPGIATGRTLAAEQSS</sequence>
<organism evidence="1 2">
    <name type="scientific">Rhodococcus gannanensis</name>
    <dbReference type="NCBI Taxonomy" id="1960308"/>
    <lineage>
        <taxon>Bacteria</taxon>
        <taxon>Bacillati</taxon>
        <taxon>Actinomycetota</taxon>
        <taxon>Actinomycetes</taxon>
        <taxon>Mycobacteriales</taxon>
        <taxon>Nocardiaceae</taxon>
        <taxon>Rhodococcus</taxon>
    </lineage>
</organism>
<evidence type="ECO:0000313" key="1">
    <source>
        <dbReference type="EMBL" id="MFD1815303.1"/>
    </source>
</evidence>
<name>A0ABW4P9U8_9NOCA</name>
<dbReference type="Proteomes" id="UP001597286">
    <property type="component" value="Unassembled WGS sequence"/>
</dbReference>
<accession>A0ABW4P9U8</accession>
<reference evidence="2" key="1">
    <citation type="journal article" date="2019" name="Int. J. Syst. Evol. Microbiol.">
        <title>The Global Catalogue of Microorganisms (GCM) 10K type strain sequencing project: providing services to taxonomists for standard genome sequencing and annotation.</title>
        <authorList>
            <consortium name="The Broad Institute Genomics Platform"/>
            <consortium name="The Broad Institute Genome Sequencing Center for Infectious Disease"/>
            <person name="Wu L."/>
            <person name="Ma J."/>
        </authorList>
    </citation>
    <scope>NUCLEOTIDE SEQUENCE [LARGE SCALE GENOMIC DNA]</scope>
    <source>
        <strain evidence="2">DT72</strain>
    </source>
</reference>
<gene>
    <name evidence="1" type="ORF">ACFSJG_24040</name>
</gene>
<proteinExistence type="predicted"/>
<protein>
    <submittedName>
        <fullName evidence="1">Uncharacterized protein</fullName>
    </submittedName>
</protein>
<comment type="caution">
    <text evidence="1">The sequence shown here is derived from an EMBL/GenBank/DDBJ whole genome shotgun (WGS) entry which is preliminary data.</text>
</comment>
<evidence type="ECO:0000313" key="2">
    <source>
        <dbReference type="Proteomes" id="UP001597286"/>
    </source>
</evidence>
<dbReference type="EMBL" id="JBHUFB010000020">
    <property type="protein sequence ID" value="MFD1815303.1"/>
    <property type="molecule type" value="Genomic_DNA"/>
</dbReference>